<dbReference type="SMR" id="A0A1H6D593"/>
<dbReference type="InterPro" id="IPR000073">
    <property type="entry name" value="AB_hydrolase_1"/>
</dbReference>
<keyword evidence="4" id="KW-1185">Reference proteome</keyword>
<evidence type="ECO:0000313" key="3">
    <source>
        <dbReference type="EMBL" id="SFD12019.1"/>
    </source>
</evidence>
<dbReference type="SUPFAM" id="SSF53474">
    <property type="entry name" value="alpha/beta-Hydrolases"/>
    <property type="match status" value="1"/>
</dbReference>
<dbReference type="AlphaFoldDB" id="A0A1H6D593"/>
<accession>A0A1H6D593</accession>
<dbReference type="RefSeq" id="WP_093349844.1">
    <property type="nucleotide sequence ID" value="NZ_FNVB01000005.1"/>
</dbReference>
<dbReference type="PANTHER" id="PTHR37017:SF11">
    <property type="entry name" value="ESTERASE_LIPASE_THIOESTERASE DOMAIN-CONTAINING PROTEIN"/>
    <property type="match status" value="1"/>
</dbReference>
<reference evidence="4 5" key="2">
    <citation type="submission" date="2016-10" db="EMBL/GenBank/DDBJ databases">
        <authorList>
            <person name="Varghese N."/>
            <person name="Submissions S."/>
        </authorList>
    </citation>
    <scope>NUCLEOTIDE SEQUENCE [LARGE SCALE GENOMIC DNA]</scope>
    <source>
        <strain evidence="5">ATCC 20501</strain>
        <strain evidence="3 4">CGMCC 4.3529</strain>
    </source>
</reference>
<evidence type="ECO:0000313" key="5">
    <source>
        <dbReference type="Proteomes" id="UP000236729"/>
    </source>
</evidence>
<evidence type="ECO:0000313" key="2">
    <source>
        <dbReference type="EMBL" id="SEG80480.1"/>
    </source>
</evidence>
<dbReference type="EMBL" id="FOME01000002">
    <property type="protein sequence ID" value="SFD12019.1"/>
    <property type="molecule type" value="Genomic_DNA"/>
</dbReference>
<dbReference type="InterPro" id="IPR052897">
    <property type="entry name" value="Sec-Metab_Biosynth_Hydrolase"/>
</dbReference>
<name>A0A1H6D593_9PSEU</name>
<proteinExistence type="predicted"/>
<sequence length="225" mass="24719">MSTYVLVPGACHGGWWYDPIAAELRAAGHTVHAVTLTGLGPQESGAGVNLDTHIDDVVRLLEAEDLNDVVLCGHSYAGMVITGVADRVPERIATLLHVDAFAPEDGDSAWSLTDGFWHDWYAGGAGRDGFAFAPLPVHEERAVPHPLGTVVQELRLTGAHLRVPRREYVYCAEFENSPFTPTYERLKDDPSWHVRALPVGHDLVQEAFDDFREILLDAARETSRA</sequence>
<evidence type="ECO:0000313" key="4">
    <source>
        <dbReference type="Proteomes" id="UP000199690"/>
    </source>
</evidence>
<dbReference type="InterPro" id="IPR029058">
    <property type="entry name" value="AB_hydrolase_fold"/>
</dbReference>
<dbReference type="Proteomes" id="UP000236729">
    <property type="component" value="Unassembled WGS sequence"/>
</dbReference>
<dbReference type="GO" id="GO:0016787">
    <property type="term" value="F:hydrolase activity"/>
    <property type="evidence" value="ECO:0007669"/>
    <property type="project" value="UniProtKB-KW"/>
</dbReference>
<accession>A0A1I1PQ93</accession>
<dbReference type="PANTHER" id="PTHR37017">
    <property type="entry name" value="AB HYDROLASE-1 DOMAIN-CONTAINING PROTEIN-RELATED"/>
    <property type="match status" value="1"/>
</dbReference>
<keyword evidence="2" id="KW-0378">Hydrolase</keyword>
<protein>
    <submittedName>
        <fullName evidence="2">Alpha/beta hydrolase family protein</fullName>
    </submittedName>
</protein>
<gene>
    <name evidence="2" type="ORF">SAMN02982929_04004</name>
    <name evidence="3" type="ORF">SAMN05216506_102599</name>
</gene>
<evidence type="ECO:0000259" key="1">
    <source>
        <dbReference type="Pfam" id="PF12697"/>
    </source>
</evidence>
<reference evidence="2" key="1">
    <citation type="submission" date="2016-10" db="EMBL/GenBank/DDBJ databases">
        <authorList>
            <person name="de Groot N.N."/>
        </authorList>
    </citation>
    <scope>NUCLEOTIDE SEQUENCE [LARGE SCALE GENOMIC DNA]</scope>
    <source>
        <strain evidence="2">ATCC 20501</strain>
    </source>
</reference>
<dbReference type="EMBL" id="FNVB01000005">
    <property type="protein sequence ID" value="SEG80480.1"/>
    <property type="molecule type" value="Genomic_DNA"/>
</dbReference>
<feature type="domain" description="AB hydrolase-1" evidence="1">
    <location>
        <begin position="5"/>
        <end position="206"/>
    </location>
</feature>
<dbReference type="Gene3D" id="3.40.50.1820">
    <property type="entry name" value="alpha/beta hydrolase"/>
    <property type="match status" value="1"/>
</dbReference>
<dbReference type="Proteomes" id="UP000199690">
    <property type="component" value="Unassembled WGS sequence"/>
</dbReference>
<organism evidence="2 5">
    <name type="scientific">Saccharopolyspora kobensis</name>
    <dbReference type="NCBI Taxonomy" id="146035"/>
    <lineage>
        <taxon>Bacteria</taxon>
        <taxon>Bacillati</taxon>
        <taxon>Actinomycetota</taxon>
        <taxon>Actinomycetes</taxon>
        <taxon>Pseudonocardiales</taxon>
        <taxon>Pseudonocardiaceae</taxon>
        <taxon>Saccharopolyspora</taxon>
    </lineage>
</organism>
<dbReference type="Pfam" id="PF12697">
    <property type="entry name" value="Abhydrolase_6"/>
    <property type="match status" value="1"/>
</dbReference>